<dbReference type="EMBL" id="JAJNAY010000001">
    <property type="protein sequence ID" value="MCD1116344.1"/>
    <property type="molecule type" value="Genomic_DNA"/>
</dbReference>
<comment type="caution">
    <text evidence="2">The sequence shown here is derived from an EMBL/GenBank/DDBJ whole genome shotgun (WGS) entry which is preliminary data.</text>
</comment>
<reference evidence="2" key="1">
    <citation type="submission" date="2021-11" db="EMBL/GenBank/DDBJ databases">
        <title>Description of novel Chryseobacterium species.</title>
        <authorList>
            <person name="Saticioglu I.B."/>
            <person name="Ay H."/>
            <person name="Altun S."/>
            <person name="Duman M."/>
        </authorList>
    </citation>
    <scope>NUCLEOTIDE SEQUENCE</scope>
    <source>
        <strain evidence="2">C-17</strain>
    </source>
</reference>
<evidence type="ECO:0000313" key="3">
    <source>
        <dbReference type="Proteomes" id="UP001108025"/>
    </source>
</evidence>
<feature type="compositionally biased region" description="Polar residues" evidence="1">
    <location>
        <begin position="1"/>
        <end position="13"/>
    </location>
</feature>
<gene>
    <name evidence="2" type="ORF">LO744_05670</name>
</gene>
<feature type="region of interest" description="Disordered" evidence="1">
    <location>
        <begin position="1"/>
        <end position="20"/>
    </location>
</feature>
<dbReference type="AlphaFoldDB" id="A0A9Q3V3D3"/>
<keyword evidence="3" id="KW-1185">Reference proteome</keyword>
<dbReference type="RefSeq" id="WP_230667709.1">
    <property type="nucleotide sequence ID" value="NZ_JAJNAY010000001.1"/>
</dbReference>
<sequence>MPQNNIQSSTPTSADGDGLHVRPDLLPESYLFIEKTPFIQAQTDKFGMTGDTTFRTTSRIGYSGKIFTICQGQVLIQPNSEDANKVNLILKPFTQPIKGLAIKYFIYRGLKASDFFGSNQTINPISNATGFVKHIRDDFQKLYNTLNLTEPTLTAQYIGYPGTGSYAQTTNLLIDDFFFKISQEDAGSTAANQKAFELPMIPRGTHLGTIDSNSSIGIDIVLNEGDYTIENDPNPFKLDLNFARLNNHILNSTSGANAFENKLIRESATQFIDIAAFYGLHTHGKGKLYANSGGQDAVFQTNDTIYEAIKDFKTANTTYLYIQGSRQRSYNFYGNHTIGATLNDYKKGTTVANLAAGNFSEKWPVKEFLNTPSLAIQLTTDSNDAAALYVKQGILNVDTANEDYFIRGENLLQQADTNNTVDTGLTKPIVFDIKKTSYGTNIGSFVQLIYEGKALEITNVVPPLSSGESLILKDIDDVFGLINVTPHIQPKSTNELRYVIDQNLLLIDFENKRGGKDIATVTTKRVEDMIMGDENETLERVTYETLLNNIRQGFEGFYQSRSAYQDNSNGGTITYSDTMNNFYSPEKPYYLKTRIFTGLDGNTITGLSIKTDEKTLPSKKLLGITKIENDKFSLLIDQHQLNNPKFYLKNELSDETSKYNSLEGIEYKKYSLCIIGENHAGELTTVFPTDDVYVTTVDSMVFTSNEYSKFYPNLSKEIIFKLDLF</sequence>
<name>A0A9Q3V3D3_9FLAO</name>
<evidence type="ECO:0000313" key="2">
    <source>
        <dbReference type="EMBL" id="MCD1116344.1"/>
    </source>
</evidence>
<accession>A0A9Q3V3D3</accession>
<proteinExistence type="predicted"/>
<dbReference type="Proteomes" id="UP001108025">
    <property type="component" value="Unassembled WGS sequence"/>
</dbReference>
<protein>
    <submittedName>
        <fullName evidence="2">Uncharacterized protein</fullName>
    </submittedName>
</protein>
<organism evidence="2 3">
    <name type="scientific">Chryseobacterium turcicum</name>
    <dbReference type="NCBI Taxonomy" id="2898076"/>
    <lineage>
        <taxon>Bacteria</taxon>
        <taxon>Pseudomonadati</taxon>
        <taxon>Bacteroidota</taxon>
        <taxon>Flavobacteriia</taxon>
        <taxon>Flavobacteriales</taxon>
        <taxon>Weeksellaceae</taxon>
        <taxon>Chryseobacterium group</taxon>
        <taxon>Chryseobacterium</taxon>
    </lineage>
</organism>
<evidence type="ECO:0000256" key="1">
    <source>
        <dbReference type="SAM" id="MobiDB-lite"/>
    </source>
</evidence>